<keyword evidence="1" id="KW-0732">Signal</keyword>
<evidence type="ECO:0000313" key="2">
    <source>
        <dbReference type="EMBL" id="QTH72887.1"/>
    </source>
</evidence>
<proteinExistence type="predicted"/>
<gene>
    <name evidence="2" type="ORF">J5O05_10185</name>
</gene>
<dbReference type="AlphaFoldDB" id="A0A975DJI1"/>
<feature type="chain" id="PRO_5038145715" evidence="1">
    <location>
        <begin position="21"/>
        <end position="149"/>
    </location>
</feature>
<dbReference type="Gene3D" id="2.60.40.10">
    <property type="entry name" value="Immunoglobulins"/>
    <property type="match status" value="1"/>
</dbReference>
<keyword evidence="3" id="KW-1185">Reference proteome</keyword>
<sequence>MKHIFLALTVLLLSACSAQLSNVSVRGGNTTNSVVKSIDRPMFVRGDFTLWDAEAVYQMRETSAGVYQVRVKFTTPGKVYEFKIADASWTEGYNCGYAVDGKLALGEPKVADCQTVYNYFSFTPARKGVFIIQLDYRTPSQPLVSVLPN</sequence>
<dbReference type="RefSeq" id="WP_208844509.1">
    <property type="nucleotide sequence ID" value="NZ_CP072133.1"/>
</dbReference>
<evidence type="ECO:0000313" key="3">
    <source>
        <dbReference type="Proteomes" id="UP000664904"/>
    </source>
</evidence>
<dbReference type="Proteomes" id="UP000664904">
    <property type="component" value="Chromosome"/>
</dbReference>
<reference evidence="2" key="1">
    <citation type="submission" date="2021-03" db="EMBL/GenBank/DDBJ databases">
        <title>Complete Genome of Pseudoalteromonas xiamenensis STKMTI.2, a new potential marine bacterium producing anti-Vibrio compounds.</title>
        <authorList>
            <person name="Handayani D.P."/>
            <person name="Isnansetyo A."/>
            <person name="Istiqomah I."/>
            <person name="Jumina J."/>
        </authorList>
    </citation>
    <scope>NUCLEOTIDE SEQUENCE</scope>
    <source>
        <strain evidence="2">STKMTI.2</strain>
    </source>
</reference>
<feature type="signal peptide" evidence="1">
    <location>
        <begin position="1"/>
        <end position="20"/>
    </location>
</feature>
<dbReference type="KEGG" id="pxi:J5O05_10185"/>
<dbReference type="InterPro" id="IPR013783">
    <property type="entry name" value="Ig-like_fold"/>
</dbReference>
<dbReference type="PROSITE" id="PS51257">
    <property type="entry name" value="PROKAR_LIPOPROTEIN"/>
    <property type="match status" value="1"/>
</dbReference>
<dbReference type="EMBL" id="CP072133">
    <property type="protein sequence ID" value="QTH72887.1"/>
    <property type="molecule type" value="Genomic_DNA"/>
</dbReference>
<evidence type="ECO:0000256" key="1">
    <source>
        <dbReference type="SAM" id="SignalP"/>
    </source>
</evidence>
<protein>
    <submittedName>
        <fullName evidence="2">Uncharacterized protein</fullName>
    </submittedName>
</protein>
<name>A0A975DJI1_9GAMM</name>
<accession>A0A975DJI1</accession>
<organism evidence="2 3">
    <name type="scientific">Pseudoalteromonas xiamenensis</name>
    <dbReference type="NCBI Taxonomy" id="882626"/>
    <lineage>
        <taxon>Bacteria</taxon>
        <taxon>Pseudomonadati</taxon>
        <taxon>Pseudomonadota</taxon>
        <taxon>Gammaproteobacteria</taxon>
        <taxon>Alteromonadales</taxon>
        <taxon>Pseudoalteromonadaceae</taxon>
        <taxon>Pseudoalteromonas</taxon>
    </lineage>
</organism>